<dbReference type="SMART" id="SM00912">
    <property type="entry name" value="Haemagg_act"/>
    <property type="match status" value="1"/>
</dbReference>
<keyword evidence="8" id="KW-1185">Reference proteome</keyword>
<comment type="subcellular location">
    <subcellularLocation>
        <location evidence="1">Secreted</location>
    </subcellularLocation>
</comment>
<evidence type="ECO:0000256" key="4">
    <source>
        <dbReference type="SAM" id="MobiDB-lite"/>
    </source>
</evidence>
<dbReference type="PANTHER" id="PTHR12338">
    <property type="entry name" value="AUTOTRANSPORTER"/>
    <property type="match status" value="1"/>
</dbReference>
<dbReference type="NCBIfam" id="TIGR01901">
    <property type="entry name" value="adhes_NPXG"/>
    <property type="match status" value="1"/>
</dbReference>
<evidence type="ECO:0000256" key="1">
    <source>
        <dbReference type="ARBA" id="ARBA00004613"/>
    </source>
</evidence>
<evidence type="ECO:0000256" key="5">
    <source>
        <dbReference type="SAM" id="SignalP"/>
    </source>
</evidence>
<name>A0A157S4N2_9BORD</name>
<gene>
    <name evidence="7" type="primary">hxuA_4</name>
    <name evidence="7" type="ORF">SAMEA3906486_00102</name>
</gene>
<protein>
    <submittedName>
        <fullName evidence="7">Heme:hemopexin utilization protein A</fullName>
    </submittedName>
</protein>
<proteinExistence type="predicted"/>
<organism evidence="7 8">
    <name type="scientific">Bordetella ansorpii</name>
    <dbReference type="NCBI Taxonomy" id="288768"/>
    <lineage>
        <taxon>Bacteria</taxon>
        <taxon>Pseudomonadati</taxon>
        <taxon>Pseudomonadota</taxon>
        <taxon>Betaproteobacteria</taxon>
        <taxon>Burkholderiales</taxon>
        <taxon>Alcaligenaceae</taxon>
        <taxon>Bordetella</taxon>
    </lineage>
</organism>
<evidence type="ECO:0000256" key="3">
    <source>
        <dbReference type="ARBA" id="ARBA00022729"/>
    </source>
</evidence>
<keyword evidence="2" id="KW-0964">Secreted</keyword>
<dbReference type="Pfam" id="PF05860">
    <property type="entry name" value="TPS"/>
    <property type="match status" value="1"/>
</dbReference>
<feature type="chain" id="PRO_5007615930" evidence="5">
    <location>
        <begin position="50"/>
        <end position="5643"/>
    </location>
</feature>
<dbReference type="GO" id="GO:0005576">
    <property type="term" value="C:extracellular region"/>
    <property type="evidence" value="ECO:0007669"/>
    <property type="project" value="UniProtKB-SubCell"/>
</dbReference>
<dbReference type="EMBL" id="FKIF01000001">
    <property type="protein sequence ID" value="SAI65362.1"/>
    <property type="molecule type" value="Genomic_DNA"/>
</dbReference>
<dbReference type="Gene3D" id="2.160.20.10">
    <property type="entry name" value="Single-stranded right-handed beta-helix, Pectin lyase-like"/>
    <property type="match status" value="1"/>
</dbReference>
<dbReference type="PANTHER" id="PTHR12338:SF8">
    <property type="entry name" value="HEME_HEMOPEXIN-BINDING PROTEIN"/>
    <property type="match status" value="1"/>
</dbReference>
<evidence type="ECO:0000256" key="2">
    <source>
        <dbReference type="ARBA" id="ARBA00022525"/>
    </source>
</evidence>
<feature type="compositionally biased region" description="Low complexity" evidence="4">
    <location>
        <begin position="5627"/>
        <end position="5643"/>
    </location>
</feature>
<feature type="compositionally biased region" description="Polar residues" evidence="4">
    <location>
        <begin position="5607"/>
        <end position="5622"/>
    </location>
</feature>
<feature type="domain" description="Filamentous haemagglutinin FhaB/tRNA nuclease CdiA-like TPS" evidence="6">
    <location>
        <begin position="47"/>
        <end position="160"/>
    </location>
</feature>
<keyword evidence="3 5" id="KW-0732">Signal</keyword>
<accession>A0A157S4N2</accession>
<dbReference type="InterPro" id="IPR008638">
    <property type="entry name" value="FhaB/CdiA-like_TPS"/>
</dbReference>
<sequence length="5643" mass="557652">MTQARTLKRSAAKPARRLHLKKETAVSALPALSTLAMVLGSIASPAAFANPTGGNVVAGSATINDRGNGTVDINQSTGKAIINWKDFSIGANETVNFRQPGSKSVTLNRVVGNDPSAIFGKLNANGTVMLVNPNGVVFGKGARIDVGGLVATTANINDKDFLAGNYKFDQASKNLNAAIVNEGTISIKDSGLAALVAPSVKNAGVIQAKLGKVALAGAKTVTVDFQGDGLLSFDASSVVDQQPVGADGKAVKALVHNTGVISADGGTVLMTARAVKNVVDNVINTEGIVSAKSVGTKNGKIVLSGGDAGIVNVAGTVDASGKSAGQTGGKVVVTGEHVKVAGNAVVEVSGAAGGGEIALGSLGVKPDDGSAAFSGKSQTVSVARGAKLKADAIDRGNGGSVTMWSNEATAFAGDLSARGGANGGDGGFAEVSSKKNIGLTGNADLRAPKGKTGTLLIDPTDLRIVAGNSGDQDGAAADGTINNGDENAADNTVSVGLLESLAGNANIKLEATGLVSIASDVNAIALQTVTGNTFTLRSTQSGGIKFENSNTEISTQGGNITLEALGVGSKLDNIGKLTSNGGAITLSASGDINLANVIDAGSGAALVQSTSGSIYNTGGYPQRVKGSAVTLSAENGNVGSTSGFVNTEAPTLAVRSGGDIAVESGTDLSDLTLTHRHADADRINWLQVKTPSQIIRLQDGSLYTVDLVRSATDLNFSFTGDRSIAVTEINLTGGSQAALTSTNGGISSTDELSMLKAGSVTLRAANGAIGSAGQALNISTATLAASADSAGIYLRNTSAAPVLLSTIDTTGTLSAATVGTLILGNVKAGGASLRSETGDIQDDGNADTLVSANSLILRAETGIGPGAAIRSNASYIDAVTTGGLIAIEATNADASIAQASTQNNTITITGTGGLTVGSVSSGGGAISLSGKSIALGDGGTIDAGTGTVALSATQGDITGTGTSLITGSVVTLLAPDATGTYTIGKSQTLLRLAAGTVVAKAGSIYLDTGADATRLSSLKAYSGITVRSQANVTAGQIDAGVGALSIETGNGAILGQAGNLLAGQSVALSATQDLGNAATRLRTRTADLSLTGGADIYLDNTEKSLDQLSIVHTHADDTVLNTLSVTSPYLDFDITDLADGYHLNKVYSTPLTAFSFSGDRNLTLGNIKGGGWLQLTARAGDILDDGDNETRVTAGDITLSALQGSIGTSVREVETNASSLTLVTRGNLYATSVADLGTLTIEARHASDTDVNELRLRAPSLLFDVLDSTDGYTLREVRDSSSLSFNFTSDRNITVGNVDASPSGSITLNAESGAIQDDGSRLTWLLADSVTLYANQAVGASDNAIDVRTAYLSGNANNGGYYVRLPSPAGSSNYTDTINLGGIYAQGDVAISALQGDLALTGTVQSYGGGVTLAADTGAIANGNGYGIIRSNGNVSLTAWKDIGAADLTTPGGDNNRRAILLDGTTPLTLTVNAHQSGRNIFLSNLGSGTTTLSTIYATGRFDYKQTGGDTVVGNVRGTAATSLANTIGSILDDGDTSTRITSNNVLLSAGGDIGTADRHLQVATPALAVTATGQIAVDNNQAYTSLDITHSGFGAGTLAITGTGQTFTLSDDGAYYHLTQVLSTSPLAFSFTAGYKSVLVGDIDVGTAGSVKLTATNGNVANEDLENPGSIRAGKVTLSAGSGYSLGSADEGGALQVSDTTDLDLTAGRNMFVASDTALSRLAITSTDTNRATSTFAITAPDQTYTITDLGYIHRLSNISGAGLADFSFTNSKSIETDTVATTNSVSLSTEGGGYYSYIRSVSGGTGRITSASVSLSAIAPDGQMSGAGSIGGTTMRLSTQALKITATDRVQIDNGGTALQSIDLDLTQRNYNSAPLSNSYSFQGLGAGQALQISQGSYLTTINATLPSVDFSLDVNTRLQVNNLNTGPAGSVALTTRETATDVDTSIGGSGTITAGSVLLGTTGDHASISARTATANLALSSKGSIAVNNSGSTLDSLSIEALHREYSQQNSYAVISDGLTFSVSDSPSSGSVAGVTLTDVSTSGNLDFSFASDRALTVDNVQTGAGGSVTLQTDGILYGTSTGTGGSNPGGADISTGDLTLIAGSVQGRYNEIPSQPLYISVNTLSSDVANDLWVSNDKDLALLNNKAGSSATVAVTSGSISQSGTGRFVAPVLSLSAQQSVGVNGTPILTDTRRLTTRTGESLAVQNASNLFSLDIGVSHATAGSKFLSVTAEGLSLSLGDNSNGAAMIVGLSDTTGIDFTLSSDNILRMNPIDVGAGHSLSLSGTSINNYNFVPSVVRGDRITLSATGTIGSSGSIINTATRDLTIIAGNNAYVANDRDLLSLTVRATAAQGTPVAYGITAPELAFTATDDGTTTKLSNIADDTGLNFTFRSTHALQVGNIDVLTSGTVNLESSLGVSVLDPLGTDRITAGQVYLTTTNGSAIGADGAGLRITAPLLTINNTGDVYVDSNTHLDSLTLYAYGNDARSYGINAPTRDGLGSLAFEAEDDGSTLYLKNVGDADGMALNVTSSRGIKVGAIDVGNDDVSLSAQNSSLVDDGDADTRILAGNLRLSGDTSIGTAGHGIDSRVDSLTANSRDGGVNITLNGTTSLQGLTGRGDSSLVNYVGDIALGSINLNGYSLDIDNRGGSILSGTIRDTANVILKAAGSIGNDSAIQTYAYGGGTTNVTLTAQAANGADGSIALQEQYALNATNVTADGDIALAADLSNAGYALTVGNVQAGGDVTLSSQRGNIAANDPSNLVKGQSVTLLAGFDSFRMIGDSGNRLNVDAASLSIRNPGSIYINSVGTLTDLAIDRTTTPAGSSSGGTLSLTAGADVLLAGTESNGIITLDTVTADGLNFSLVANGGIRVDQIDVGNTGTVSLTAGAASGTAGGEGSIGAAGTGSLITAGKLILDAGESTLHGIGDGVRPLYTQVGSITATAGGSIWLKQNGTLDLENVKAGGGLSVWTTSGDILVGQLQYGANNALTLLASAGSIKGNANPAAIGGSGGGSITLTASDGIGTRDAALQIQGGNKQVIATVTGDGSLYLANQGDLLGTLTTSVNNGATVITSTGSLQLANAQSLTDAEGNDITVSADGYIITGNVTAGIGNGRVSMTAGNGNIYVYGSDATIRASTVTVAATGDIGHSVARLTLGGQHVDARSQSGTLYLKSGTGDTVFAYLSGRAIDVVGQGNLQIANAIATNGDISVVGNASTANKRLTVGNIDAGSGMVSLQYLQAGGTIVDDGNADTRVAGHSVVLGAGSGIGGAEAGGRDTIQTTASVLQARVDGVGAIHIDDDNAAGVQLTSVSTVRGPIGITAAGNIYADAVFIDAPAAGSDISLQSTGGGIVAGQINAGDAGDVTLEAQNDITANSPTTSLITAKTLNLTGANLGSVYDLASGDGVALRTDVSALGTLHASRSGVISLNNIGTAALVLNAIDQGGGGSVYLRTAGDLDAGAGIDSTNLLLKSGGTLKVQTAGIEAAGTVTLIGATNVISAGEQTIRVKAGTLNLSTGSVGGDTVLVSEVGTLNVTQTGASTQWLTVNNTGDLDATISWTGNINLSNDGNLTATSIEGAADIGLDASGGIDARAVSTSGSAKMVTITATNGDIIVGDIDGGAAGVVTLLATQGGLAGTDGGAGITAGTLNLTSRDGIGAADAYFTTGAPHVSATVLGTGSIYLQGTGLLTLDGAATTNGDIHVITADDLTIGGVVQASKTRGIGDPLTGQGGHIALTSTDGDVLIGEDIGQSQASSLSITGNGITLAGVDTSGSQTYVGNVTLNGNLTAGSIDIQGDLALTGSWHQLITSAANGDIEIDGTVTGGDAYTQLQAGTGSVTLHGSVVDLGGLDISAGDITLASVTTRNGQGYSGDVTLNGNYTTTQNGGFTLWGSASLGGDVTIATGSGAIDFETGVSGAHALTLDTSGDSLFKGAIGADSFSSIGTGTITLIGGGGVTTTGTQYYNGKVILYAGTVLSGSHVTLDGGVDSHAFNHDLTIVGDTTIGGAIGAGTKLGSLTIDGAAQLQGAPIATTGLQHYKGAVTLSADQTLTTENGNVTFDGEVAGPYDLTVTSTNGGDVAFAQIGSADVVQPRFVVFGALAPSTGRIGNLSVNTAGETIFNDAVYAQTVTTDAPGTLIVNGGLVDTTGSQVYGERAVLGADTTLTGDSVTLSQGADATTAGGQSLTVSGYAYVGGAIGANAALASLTLNDVARLGGGTIQTTGNQVYGYDVTLEGDHTLSTTTGNVTFAARLGGEYDLTVTSTDAGNVSFNEVGASTTPYVRSVAPTRLGDLTVNTAGLTTFGGEVRAASVTTDVPGSLALNGGLVDTTGSQSYGERALLGADTQLQGTTVTLAGADGAHALTISGNGVITGAVGANTALATLTITGDATLGAGTIATTGAQAYQGDVTLTSDLSASTVDSTVAFSGTVTSAANGGHGLTVSTGTADATFTQALGDAGAGRLGALVVDNSGATTFEQEVYAASVTTDAPGTLRINGGRVDTTGTQSYGERAVLGADTTLKGTTVTLAQGADGATAQAQALTIEGNASIGGALGSNATLAALTITGNATLDAATIQTAGAQSYQGNVTLNHALQISTDNANVGFGGTVTSAANGGHGLTVGVGTGNVTFAQALGNDTTGRLGALDVNSSGATTLGGAVYAASVNTDAGGTLAIDGGRVDTTGTQYYGELAVLGANTRLKGSSITLSQGADAATEGAQGLTIDGNATLDGALGATRALASLAVTGATAIDTGRIATTGSQSYEGAVTLGQDVALATQGGNVHLGGTLEGEHSLAVTAGGGDVSFGGAIGAAATIGDLSIDTTGATTFSDTVRAASLSKTGTGSVAIDGGSIQTTGGQSYAGHVTLGQDTGLGGTEIQILAGADGSHALTLTGDALLGGDIGAAARLASLTVTGLTTLNAGSIATTGAQSYQDAVTLAGAQSLATQGGAVSFAGTLSGSHDLNIATQDGDVAFSGAVGSDAARLGNLSIDSAGLTRFGDAVQAASVQAAGQGTLAIDGGTVHTVGAQQYDGRVLLGADTTLTGSQVALLGGGDGAYALDIDGNAILGGTFGANAALASLTVHGDTALNGGSIATTGDQSYLGAVTLAATQALASASGNIGFDGTVDGSADFSVQAGGDIAFAGTVGAANRLGALVIDASGDTRFDGAVRAASVSTSEAGTLQINGGSVDTTGTQTYGERAVLGTDTVLSGATVTLLAGADAAQAGQQGLRIAGNADIRGNLGAQATLRDLAIEGATAMDGGSVATAGDQIYGGAVAMTGARDLASGNGSIVFGSTLDGAGNNLSLSAANGDIRAAGNATNLGALTLQAVNTIVFNGDVSAYRVQQLQAQSATYQGKLTAADSIDLTGGSVAFGGDVSAENGAIRIVNTDNAGSVTFTQGATVRAASGFSQTGGAALLLPAQLLVDQGAINLGAVARIQGDSAVIRTNGDLTATGIIGPQATLNVALGAVGNLAIGINDADPSHKLDVAVLAVPSAGSAQVYGTLAAKTGAFAASLVTSSLAGAPFYMNGAVWGPTDVVNRVAAVTAPRWIAPSKPTADSLFRGTVTPDAYGPDVLGAYLDPQVLRVAFADTTTWQLPAGDVNMLNVPSGNGSVLQAPTGSSQQPAIGGSQSSDDQSDQTDAQRSL</sequence>
<evidence type="ECO:0000313" key="8">
    <source>
        <dbReference type="Proteomes" id="UP000076848"/>
    </source>
</evidence>
<evidence type="ECO:0000313" key="7">
    <source>
        <dbReference type="EMBL" id="SAI65362.1"/>
    </source>
</evidence>
<dbReference type="Proteomes" id="UP000076848">
    <property type="component" value="Unassembled WGS sequence"/>
</dbReference>
<feature type="signal peptide" evidence="5">
    <location>
        <begin position="1"/>
        <end position="49"/>
    </location>
</feature>
<feature type="region of interest" description="Disordered" evidence="4">
    <location>
        <begin position="5607"/>
        <end position="5643"/>
    </location>
</feature>
<dbReference type="STRING" id="288768.SAMEA3906486_00102"/>
<dbReference type="InterPro" id="IPR011050">
    <property type="entry name" value="Pectin_lyase_fold/virulence"/>
</dbReference>
<dbReference type="InterPro" id="IPR050909">
    <property type="entry name" value="Bact_Autotransporter_VF"/>
</dbReference>
<dbReference type="RefSeq" id="WP_066122265.1">
    <property type="nucleotide sequence ID" value="NZ_FKIF01000001.1"/>
</dbReference>
<dbReference type="SUPFAM" id="SSF51126">
    <property type="entry name" value="Pectin lyase-like"/>
    <property type="match status" value="1"/>
</dbReference>
<dbReference type="OrthoDB" id="8672993at2"/>
<reference evidence="7 8" key="1">
    <citation type="submission" date="2016-04" db="EMBL/GenBank/DDBJ databases">
        <authorList>
            <consortium name="Pathogen Informatics"/>
        </authorList>
    </citation>
    <scope>NUCLEOTIDE SEQUENCE [LARGE SCALE GENOMIC DNA]</scope>
    <source>
        <strain evidence="7 8">H050680373</strain>
    </source>
</reference>
<evidence type="ECO:0000259" key="6">
    <source>
        <dbReference type="SMART" id="SM00912"/>
    </source>
</evidence>
<dbReference type="InterPro" id="IPR012334">
    <property type="entry name" value="Pectin_lyas_fold"/>
</dbReference>